<dbReference type="InterPro" id="IPR047187">
    <property type="entry name" value="SF1_C_Upf1"/>
</dbReference>
<dbReference type="Proteomes" id="UP001597519">
    <property type="component" value="Unassembled WGS sequence"/>
</dbReference>
<name>A0ABW5WZV6_9STAP</name>
<dbReference type="InterPro" id="IPR027417">
    <property type="entry name" value="P-loop_NTPase"/>
</dbReference>
<evidence type="ECO:0000259" key="1">
    <source>
        <dbReference type="Pfam" id="PF13086"/>
    </source>
</evidence>
<feature type="domain" description="DNA2/NAM7 helicase helicase" evidence="1">
    <location>
        <begin position="1306"/>
        <end position="1349"/>
    </location>
</feature>
<dbReference type="SUPFAM" id="SSF52980">
    <property type="entry name" value="Restriction endonuclease-like"/>
    <property type="match status" value="1"/>
</dbReference>
<evidence type="ECO:0000259" key="3">
    <source>
        <dbReference type="Pfam" id="PF18741"/>
    </source>
</evidence>
<feature type="domain" description="DNA2/NAM7 helicase helicase" evidence="1">
    <location>
        <begin position="672"/>
        <end position="841"/>
    </location>
</feature>
<sequence>MTTINEDINNLGIHIDFMDTYSYVLCQNEVSIVTQFNIENNSGEEIEDIRIKFYSDSNIELFNEFNQEITLLPPQRTFWMNNIALDLNFEYFFNIKEKTVTYINVEIKVGHGKVFQTRLKINVLPFNHWLGTYIQPELTAGFVLPNNSEVLRIISEASKLLNEWTGNPSFDGYQSRNPERVRNQIAAIYGALKNDGIAYINPPASFENYGQKIRFPNEIINYKQGTCLDLSFLYAACLECIGLHPLIIYTNGHAFIGCWLEELRFSEAIIDDITELTKRMSKGISQVILIETTAVTYGSNHNFQSAVEIGQNNLSNINDFNLFIDISRARQDRILPLPFYLNDNESYKSEGYGEVEKVHNIPMDNIIVHKNINTEKVEDISKTSVWGRHLLDMTLRNPMLNFKATKGSLQLMVHDLAELENELASHSHFKIINKPRDYKIDISDNNFYNIKNLKHLYGDIIESNFREDVIRSFETKDSLERKMTEIYRKARNSIEENGSNTLFLAIGFLKWYETETSQKTLYAPILLLPLSFEKKRAKSSFYLQLNDEEPQINVTLLEYLYQKFGIDIRGLRELPLDESGIDISQLFSAIRRQIMDRAGWDVEEYAFIGNFSFSSFVMWNDLQIRNKELIHNKNIQTLIEQKYDETDTVKSIIARDIDKQILPHQLPMGSQVDSSQLEAVKASIDGRSFVLHGPPGTGKSQTITNMIISNLNKGRKVLFVAEKMAALNVVHERLERLGLDEYTLELHSNKTKKSDFLNKLDKTLNSKNNLPVSDYVDKSEHLHNLKKELNDYVDALHLPDSSGTSLYDLIQQNEDYKHVPNDIKINIKNVNQSVIEKVKDESSLLQGAMEEIKGSFFEHSLRDFNMVEYSIKKSTELAEIIQRFTELINRITADKNIYKFEPDIIEEAELQIIKEIASIIDSRNLNINIPKEIEQSNSLEELSTQFKEAENLINLYLNSMKSVDSIFKQGIMNLNENELLLEFENIENKLTLFKKRKLNRVVDKLRIHALDMNNLTIDTFKDNIQDITNYKNAKQNLFDREKYFTTIFGELWRQEDTDLNILGEIISFLKKVQDIRLTEDDYNYINHLVEIRKSSINEYDNFLEMLSSYSKIKNDLVNKFGLKNEKIKNYTLTELTSKSNHYIEGIKDYRALASINNAIQNMDDIFKSELREQFLNVSDRNIPIQDYIFKNITGQLIDNHFERNSMINSFNGMDMNNKIELLKKRELEFYNLNIQDTINKISFEVDKVKTDAKYDDELVFLQKSIRSRNRSTSIRNIFNQAPDILRSIFPIMLMSPISVAQYIDTKFPKFDLVIFDEASQIPTSIAIGAISRAENCIVVGDPNQMPPTNFFKSNNIDEDNIELEDLESLLDDFLAASLPEKHLLWHYRSRHESLISFSNVNYYDSSLRTYPSIDALKSHVTMENVHGIYDRGSTRTNQKEAKAIVKEIIERLNDSNLKNKSIGVVTFNSSQQDLIEDFLQEEFSKHPELESFNLNMEEPIFIKNLENVQGDERDVILFSTTYGYDDNGKMTMNFGPLNQEGGWRRLNVAISRSREEMRLFTSFNPEDIDINRTRAKGVHNLKSFLEFAKNNHALSTPLFDTREHNNQIIKEIEENLKLKGYQVERNVGNSEFKIDLAVRNPINENSFLLGIMLDGKTYYNSSTTKDRNIIQPDVLNRLGWQLHRVWTIDWYENSEREITRIYDKLNSITV</sequence>
<dbReference type="Pfam" id="PF13087">
    <property type="entry name" value="AAA_12"/>
    <property type="match status" value="1"/>
</dbReference>
<feature type="domain" description="Restriction endonuclease type II-like" evidence="3">
    <location>
        <begin position="1610"/>
        <end position="1705"/>
    </location>
</feature>
<dbReference type="RefSeq" id="WP_377774652.1">
    <property type="nucleotide sequence ID" value="NZ_JBHUOQ010000004.1"/>
</dbReference>
<dbReference type="EMBL" id="JBHUOQ010000004">
    <property type="protein sequence ID" value="MFD2831044.1"/>
    <property type="molecule type" value="Genomic_DNA"/>
</dbReference>
<organism evidence="4 5">
    <name type="scientific">Corticicoccus populi</name>
    <dbReference type="NCBI Taxonomy" id="1812821"/>
    <lineage>
        <taxon>Bacteria</taxon>
        <taxon>Bacillati</taxon>
        <taxon>Bacillota</taxon>
        <taxon>Bacilli</taxon>
        <taxon>Bacillales</taxon>
        <taxon>Staphylococcaceae</taxon>
        <taxon>Corticicoccus</taxon>
    </lineage>
</organism>
<dbReference type="Pfam" id="PF18741">
    <property type="entry name" value="MTES_1575"/>
    <property type="match status" value="1"/>
</dbReference>
<proteinExistence type="predicted"/>
<dbReference type="CDD" id="cd18808">
    <property type="entry name" value="SF1_C_Upf1"/>
    <property type="match status" value="1"/>
</dbReference>
<dbReference type="InterPro" id="IPR025103">
    <property type="entry name" value="DUF4011"/>
</dbReference>
<protein>
    <submittedName>
        <fullName evidence="4">DUF4011 domain-containing protein</fullName>
    </submittedName>
</protein>
<dbReference type="Gene3D" id="3.40.50.300">
    <property type="entry name" value="P-loop containing nucleotide triphosphate hydrolases"/>
    <property type="match status" value="3"/>
</dbReference>
<dbReference type="InterPro" id="IPR041679">
    <property type="entry name" value="DNA2/NAM7-like_C"/>
</dbReference>
<dbReference type="Pfam" id="PF13195">
    <property type="entry name" value="DUF4011"/>
    <property type="match status" value="1"/>
</dbReference>
<keyword evidence="5" id="KW-1185">Reference proteome</keyword>
<dbReference type="Pfam" id="PF13086">
    <property type="entry name" value="AAA_11"/>
    <property type="match status" value="2"/>
</dbReference>
<evidence type="ECO:0000259" key="2">
    <source>
        <dbReference type="Pfam" id="PF13087"/>
    </source>
</evidence>
<comment type="caution">
    <text evidence="4">The sequence shown here is derived from an EMBL/GenBank/DDBJ whole genome shotgun (WGS) entry which is preliminary data.</text>
</comment>
<gene>
    <name evidence="4" type="ORF">ACFSX4_11270</name>
</gene>
<reference evidence="5" key="1">
    <citation type="journal article" date="2019" name="Int. J. Syst. Evol. Microbiol.">
        <title>The Global Catalogue of Microorganisms (GCM) 10K type strain sequencing project: providing services to taxonomists for standard genome sequencing and annotation.</title>
        <authorList>
            <consortium name="The Broad Institute Genomics Platform"/>
            <consortium name="The Broad Institute Genome Sequencing Center for Infectious Disease"/>
            <person name="Wu L."/>
            <person name="Ma J."/>
        </authorList>
    </citation>
    <scope>NUCLEOTIDE SEQUENCE [LARGE SCALE GENOMIC DNA]</scope>
    <source>
        <strain evidence="5">KCTC 33575</strain>
    </source>
</reference>
<dbReference type="PANTHER" id="PTHR10887">
    <property type="entry name" value="DNA2/NAM7 HELICASE FAMILY"/>
    <property type="match status" value="1"/>
</dbReference>
<dbReference type="InterPro" id="IPR045055">
    <property type="entry name" value="DNA2/NAM7-like"/>
</dbReference>
<dbReference type="PANTHER" id="PTHR10887:SF530">
    <property type="entry name" value="SUPERFAMILY I DNA HELICASES"/>
    <property type="match status" value="1"/>
</dbReference>
<evidence type="ECO:0000313" key="5">
    <source>
        <dbReference type="Proteomes" id="UP001597519"/>
    </source>
</evidence>
<feature type="domain" description="DNA2/NAM7 helicase-like C-terminal" evidence="2">
    <location>
        <begin position="1368"/>
        <end position="1558"/>
    </location>
</feature>
<dbReference type="SUPFAM" id="SSF52540">
    <property type="entry name" value="P-loop containing nucleoside triphosphate hydrolases"/>
    <property type="match status" value="1"/>
</dbReference>
<dbReference type="InterPro" id="IPR041677">
    <property type="entry name" value="DNA2/NAM7_AAA_11"/>
</dbReference>
<dbReference type="InterPro" id="IPR011335">
    <property type="entry name" value="Restrct_endonuc-II-like"/>
</dbReference>
<evidence type="ECO:0000313" key="4">
    <source>
        <dbReference type="EMBL" id="MFD2831044.1"/>
    </source>
</evidence>
<accession>A0ABW5WZV6</accession>
<dbReference type="InterPro" id="IPR049468">
    <property type="entry name" value="Restrct_endonuc-II-like_dom"/>
</dbReference>